<accession>A0A1G2QVM1</accession>
<evidence type="ECO:0000313" key="1">
    <source>
        <dbReference type="EMBL" id="OHA63901.1"/>
    </source>
</evidence>
<dbReference type="AlphaFoldDB" id="A0A1G2QVM1"/>
<organism evidence="1 2">
    <name type="scientific">Candidatus Wildermuthbacteria bacterium RIFCSPHIGHO2_01_FULL_48_27b</name>
    <dbReference type="NCBI Taxonomy" id="1802447"/>
    <lineage>
        <taxon>Bacteria</taxon>
        <taxon>Candidatus Wildermuthiibacteriota</taxon>
    </lineage>
</organism>
<reference evidence="1 2" key="1">
    <citation type="journal article" date="2016" name="Nat. Commun.">
        <title>Thousands of microbial genomes shed light on interconnected biogeochemical processes in an aquifer system.</title>
        <authorList>
            <person name="Anantharaman K."/>
            <person name="Brown C.T."/>
            <person name="Hug L.A."/>
            <person name="Sharon I."/>
            <person name="Castelle C.J."/>
            <person name="Probst A.J."/>
            <person name="Thomas B.C."/>
            <person name="Singh A."/>
            <person name="Wilkins M.J."/>
            <person name="Karaoz U."/>
            <person name="Brodie E.L."/>
            <person name="Williams K.H."/>
            <person name="Hubbard S.S."/>
            <person name="Banfield J.F."/>
        </authorList>
    </citation>
    <scope>NUCLEOTIDE SEQUENCE [LARGE SCALE GENOMIC DNA]</scope>
</reference>
<protein>
    <submittedName>
        <fullName evidence="1">Uncharacterized protein</fullName>
    </submittedName>
</protein>
<proteinExistence type="predicted"/>
<dbReference type="Proteomes" id="UP000178170">
    <property type="component" value="Unassembled WGS sequence"/>
</dbReference>
<comment type="caution">
    <text evidence="1">The sequence shown here is derived from an EMBL/GenBank/DDBJ whole genome shotgun (WGS) entry which is preliminary data.</text>
</comment>
<dbReference type="EMBL" id="MHTS01000024">
    <property type="protein sequence ID" value="OHA63901.1"/>
    <property type="molecule type" value="Genomic_DNA"/>
</dbReference>
<evidence type="ECO:0000313" key="2">
    <source>
        <dbReference type="Proteomes" id="UP000178170"/>
    </source>
</evidence>
<gene>
    <name evidence="1" type="ORF">A2843_01140</name>
</gene>
<sequence>MQYDILRIQRNCAYLSSFDSREVNETFGIFDNQRALGKRKYLVIQRFQFLAFFGFTHIHSAPFNLLIIERVQGLAGFQHYKIRKINYVINGVYSHGF</sequence>
<name>A0A1G2QVM1_9BACT</name>